<dbReference type="Pfam" id="PF20706">
    <property type="entry name" value="GT4-conflict"/>
    <property type="match status" value="1"/>
</dbReference>
<dbReference type="EMBL" id="MU827310">
    <property type="protein sequence ID" value="KAJ7360235.1"/>
    <property type="molecule type" value="Genomic_DNA"/>
</dbReference>
<comment type="caution">
    <text evidence="1">The sequence shown here is derived from an EMBL/GenBank/DDBJ whole genome shotgun (WGS) entry which is preliminary data.</text>
</comment>
<proteinExistence type="predicted"/>
<dbReference type="AlphaFoldDB" id="A0A9X0CMF6"/>
<organism evidence="1 2">
    <name type="scientific">Desmophyllum pertusum</name>
    <dbReference type="NCBI Taxonomy" id="174260"/>
    <lineage>
        <taxon>Eukaryota</taxon>
        <taxon>Metazoa</taxon>
        <taxon>Cnidaria</taxon>
        <taxon>Anthozoa</taxon>
        <taxon>Hexacorallia</taxon>
        <taxon>Scleractinia</taxon>
        <taxon>Caryophylliina</taxon>
        <taxon>Caryophylliidae</taxon>
        <taxon>Desmophyllum</taxon>
    </lineage>
</organism>
<accession>A0A9X0CMF6</accession>
<reference evidence="1" key="1">
    <citation type="submission" date="2023-01" db="EMBL/GenBank/DDBJ databases">
        <title>Genome assembly of the deep-sea coral Lophelia pertusa.</title>
        <authorList>
            <person name="Herrera S."/>
            <person name="Cordes E."/>
        </authorList>
    </citation>
    <scope>NUCLEOTIDE SEQUENCE</scope>
    <source>
        <strain evidence="1">USNM1676648</strain>
        <tissue evidence="1">Polyp</tissue>
    </source>
</reference>
<evidence type="ECO:0000313" key="2">
    <source>
        <dbReference type="Proteomes" id="UP001163046"/>
    </source>
</evidence>
<keyword evidence="2" id="KW-1185">Reference proteome</keyword>
<sequence length="228" mass="26005">MEPGEQDVKADGRKLNVTLASSNEGWDKAVNGQFLVELASNSRVKVSGFVPKSTQQQREDAKKLGIELVDAKEIPGYSPSELLAYPPDSLDIDILMIHSYGRDVGRQAQIIKQTKNCKWLHVLHTVSEELVKFTNEHESEHEIQLELCQQADIVWADKIKNIRAKDPKTRNIEAEELRKEYIAQFNWKDQCDKLVEKMFTMIPTKHGQLNKCSNFFTTIVADTTNTTF</sequence>
<protein>
    <submittedName>
        <fullName evidence="1">Uncharacterized protein</fullName>
    </submittedName>
</protein>
<gene>
    <name evidence="1" type="ORF">OS493_016863</name>
</gene>
<evidence type="ECO:0000313" key="1">
    <source>
        <dbReference type="EMBL" id="KAJ7360235.1"/>
    </source>
</evidence>
<dbReference type="Proteomes" id="UP001163046">
    <property type="component" value="Unassembled WGS sequence"/>
</dbReference>
<name>A0A9X0CMF6_9CNID</name>